<keyword evidence="11" id="KW-1185">Reference proteome</keyword>
<evidence type="ECO:0000313" key="10">
    <source>
        <dbReference type="EMBL" id="EFQ98375.1"/>
    </source>
</evidence>
<evidence type="ECO:0000256" key="8">
    <source>
        <dbReference type="SAM" id="Phobius"/>
    </source>
</evidence>
<dbReference type="InterPro" id="IPR050121">
    <property type="entry name" value="Cytochrome_P450_monoxygenase"/>
</dbReference>
<dbReference type="eggNOG" id="KOG0157">
    <property type="taxonomic scope" value="Eukaryota"/>
</dbReference>
<keyword evidence="8" id="KW-1133">Transmembrane helix</keyword>
<dbReference type="HOGENOM" id="CLU_001570_5_11_1"/>
<keyword evidence="8" id="KW-0472">Membrane</keyword>
<evidence type="ECO:0000256" key="7">
    <source>
        <dbReference type="RuleBase" id="RU000461"/>
    </source>
</evidence>
<dbReference type="VEuPathDB" id="FungiDB:MGYG_01406"/>
<evidence type="ECO:0000313" key="11">
    <source>
        <dbReference type="Proteomes" id="UP000002669"/>
    </source>
</evidence>
<keyword evidence="6 7" id="KW-0349">Heme</keyword>
<dbReference type="GO" id="GO:0005506">
    <property type="term" value="F:iron ion binding"/>
    <property type="evidence" value="ECO:0007669"/>
    <property type="project" value="InterPro"/>
</dbReference>
<dbReference type="Pfam" id="PF00067">
    <property type="entry name" value="p450"/>
    <property type="match status" value="1"/>
</dbReference>
<feature type="chain" id="PRO_5003196743" description="Cytochrome P450" evidence="9">
    <location>
        <begin position="20"/>
        <end position="532"/>
    </location>
</feature>
<feature type="transmembrane region" description="Helical" evidence="8">
    <location>
        <begin position="29"/>
        <end position="49"/>
    </location>
</feature>
<dbReference type="STRING" id="535722.E5R0N1"/>
<dbReference type="GO" id="GO:0016705">
    <property type="term" value="F:oxidoreductase activity, acting on paired donors, with incorporation or reduction of molecular oxygen"/>
    <property type="evidence" value="ECO:0007669"/>
    <property type="project" value="InterPro"/>
</dbReference>
<keyword evidence="7" id="KW-0503">Monooxygenase</keyword>
<dbReference type="PROSITE" id="PS00086">
    <property type="entry name" value="CYTOCHROME_P450"/>
    <property type="match status" value="1"/>
</dbReference>
<dbReference type="InterPro" id="IPR036396">
    <property type="entry name" value="Cyt_P450_sf"/>
</dbReference>
<evidence type="ECO:0000256" key="9">
    <source>
        <dbReference type="SAM" id="SignalP"/>
    </source>
</evidence>
<dbReference type="Gene3D" id="1.10.630.10">
    <property type="entry name" value="Cytochrome P450"/>
    <property type="match status" value="1"/>
</dbReference>
<dbReference type="InterPro" id="IPR001128">
    <property type="entry name" value="Cyt_P450"/>
</dbReference>
<dbReference type="InterPro" id="IPR002403">
    <property type="entry name" value="Cyt_P450_E_grp-IV"/>
</dbReference>
<feature type="binding site" description="axial binding residue" evidence="6">
    <location>
        <position position="477"/>
    </location>
    <ligand>
        <name>heme</name>
        <dbReference type="ChEBI" id="CHEBI:30413"/>
    </ligand>
    <ligandPart>
        <name>Fe</name>
        <dbReference type="ChEBI" id="CHEBI:18248"/>
    </ligandPart>
</feature>
<evidence type="ECO:0000256" key="4">
    <source>
        <dbReference type="ARBA" id="ARBA00023002"/>
    </source>
</evidence>
<feature type="signal peptide" evidence="9">
    <location>
        <begin position="1"/>
        <end position="19"/>
    </location>
</feature>
<comment type="cofactor">
    <cofactor evidence="1 6">
        <name>heme</name>
        <dbReference type="ChEBI" id="CHEBI:30413"/>
    </cofactor>
</comment>
<dbReference type="InterPro" id="IPR017972">
    <property type="entry name" value="Cyt_P450_CS"/>
</dbReference>
<evidence type="ECO:0000256" key="3">
    <source>
        <dbReference type="ARBA" id="ARBA00022723"/>
    </source>
</evidence>
<dbReference type="PRINTS" id="PR00465">
    <property type="entry name" value="EP450IV"/>
</dbReference>
<dbReference type="InParanoid" id="E5R0N1"/>
<name>E5R0N1_ARTGP</name>
<dbReference type="EMBL" id="DS989822">
    <property type="protein sequence ID" value="EFQ98375.1"/>
    <property type="molecule type" value="Genomic_DNA"/>
</dbReference>
<dbReference type="PANTHER" id="PTHR24305:SF166">
    <property type="entry name" value="CYTOCHROME P450 12A4, MITOCHONDRIAL-RELATED"/>
    <property type="match status" value="1"/>
</dbReference>
<keyword evidence="5 6" id="KW-0408">Iron</keyword>
<dbReference type="GeneID" id="10032654"/>
<comment type="similarity">
    <text evidence="2 7">Belongs to the cytochrome P450 family.</text>
</comment>
<evidence type="ECO:0000256" key="2">
    <source>
        <dbReference type="ARBA" id="ARBA00010617"/>
    </source>
</evidence>
<gene>
    <name evidence="10" type="ORF">MGYG_01406</name>
</gene>
<organism evidence="11">
    <name type="scientific">Arthroderma gypseum (strain ATCC MYA-4604 / CBS 118893)</name>
    <name type="common">Microsporum gypseum</name>
    <dbReference type="NCBI Taxonomy" id="535722"/>
    <lineage>
        <taxon>Eukaryota</taxon>
        <taxon>Fungi</taxon>
        <taxon>Dikarya</taxon>
        <taxon>Ascomycota</taxon>
        <taxon>Pezizomycotina</taxon>
        <taxon>Eurotiomycetes</taxon>
        <taxon>Eurotiomycetidae</taxon>
        <taxon>Onygenales</taxon>
        <taxon>Arthrodermataceae</taxon>
        <taxon>Nannizzia</taxon>
    </lineage>
</organism>
<dbReference type="SUPFAM" id="SSF48264">
    <property type="entry name" value="Cytochrome P450"/>
    <property type="match status" value="1"/>
</dbReference>
<keyword evidence="8" id="KW-0812">Transmembrane</keyword>
<reference evidence="11" key="1">
    <citation type="journal article" date="2012" name="MBio">
        <title>Comparative genome analysis of Trichophyton rubrum and related dermatophytes reveals candidate genes involved in infection.</title>
        <authorList>
            <person name="Martinez D.A."/>
            <person name="Oliver B.G."/>
            <person name="Graeser Y."/>
            <person name="Goldberg J.M."/>
            <person name="Li W."/>
            <person name="Martinez-Rossi N.M."/>
            <person name="Monod M."/>
            <person name="Shelest E."/>
            <person name="Barton R.C."/>
            <person name="Birch E."/>
            <person name="Brakhage A.A."/>
            <person name="Chen Z."/>
            <person name="Gurr S.J."/>
            <person name="Heiman D."/>
            <person name="Heitman J."/>
            <person name="Kosti I."/>
            <person name="Rossi A."/>
            <person name="Saif S."/>
            <person name="Samalova M."/>
            <person name="Saunders C.W."/>
            <person name="Shea T."/>
            <person name="Summerbell R.C."/>
            <person name="Xu J."/>
            <person name="Young S."/>
            <person name="Zeng Q."/>
            <person name="Birren B.W."/>
            <person name="Cuomo C.A."/>
            <person name="White T.C."/>
        </authorList>
    </citation>
    <scope>NUCLEOTIDE SEQUENCE [LARGE SCALE GENOMIC DNA]</scope>
    <source>
        <strain evidence="11">ATCC MYA-4604 / CBS 118893</strain>
    </source>
</reference>
<sequence length="532" mass="59273">MILSLLLALVLAGAVLLHALRYQPYSIDLGLCLLLAALFCLAVTAYKVLVYPFLVSPLRHIPTPKGHWLLGQTIRQLRASSPHAAAVDWMREFPSADLIRPLMLGNLEVVLVSSPRALREVSQAQCYSFVKPGFLFRTAGEIIGETGVFFAEGDAHRQQRKSLAGPFLMGNVKRSMPIMLAKGDQLAGCMGALLSDYGDVIEVTSVIAKATVDLIAKAVLGYDLDSLTHSSEFYVRSMEVMHLSTTDQIMLALNNFFPARKWIPLKANRRFLHANNVIKQLLEDHVKQRISELSQESDIDEKLGSTDTDIFTMILRGYIERGQPLCQDVLVSQLRTLMVAGHESTSNSVIWCLHMLSTHPSVQTRLRTAIYAATSNGSFTYDSIQSIEYLDHVIKEATRILPPFVSLLRTAAQDVDICGTLIPAGTLLMMYPAVSQLNPSIWGPNVDEFDPDRWYNLPKAAHDPYVYQTFHSGTRVCVGRAFALLEIKVFLVKLLLKWEFHAVDKKVKMPWSGFALKPTNALRLRVTPATLP</sequence>
<dbReference type="GO" id="GO:0020037">
    <property type="term" value="F:heme binding"/>
    <property type="evidence" value="ECO:0007669"/>
    <property type="project" value="InterPro"/>
</dbReference>
<dbReference type="Proteomes" id="UP000002669">
    <property type="component" value="Unassembled WGS sequence"/>
</dbReference>
<dbReference type="PRINTS" id="PR00385">
    <property type="entry name" value="P450"/>
</dbReference>
<dbReference type="FunCoup" id="E5R0N1">
    <property type="interactions" value="1469"/>
</dbReference>
<evidence type="ECO:0000256" key="5">
    <source>
        <dbReference type="ARBA" id="ARBA00023004"/>
    </source>
</evidence>
<dbReference type="GO" id="GO:0004497">
    <property type="term" value="F:monooxygenase activity"/>
    <property type="evidence" value="ECO:0007669"/>
    <property type="project" value="UniProtKB-KW"/>
</dbReference>
<keyword evidence="9" id="KW-0732">Signal</keyword>
<dbReference type="AlphaFoldDB" id="E5R0N1"/>
<protein>
    <recommendedName>
        <fullName evidence="12">Cytochrome P450</fullName>
    </recommendedName>
</protein>
<keyword evidence="3 6" id="KW-0479">Metal-binding</keyword>
<dbReference type="OMA" id="CITWFGT"/>
<accession>E5R0N1</accession>
<keyword evidence="4 7" id="KW-0560">Oxidoreductase</keyword>
<dbReference type="PANTHER" id="PTHR24305">
    <property type="entry name" value="CYTOCHROME P450"/>
    <property type="match status" value="1"/>
</dbReference>
<evidence type="ECO:0000256" key="1">
    <source>
        <dbReference type="ARBA" id="ARBA00001971"/>
    </source>
</evidence>
<dbReference type="OrthoDB" id="1470350at2759"/>
<evidence type="ECO:0000256" key="6">
    <source>
        <dbReference type="PIRSR" id="PIRSR602403-1"/>
    </source>
</evidence>
<evidence type="ECO:0008006" key="12">
    <source>
        <dbReference type="Google" id="ProtNLM"/>
    </source>
</evidence>
<proteinExistence type="inferred from homology"/>
<dbReference type="RefSeq" id="XP_003177327.1">
    <property type="nucleotide sequence ID" value="XM_003177279.1"/>
</dbReference>